<dbReference type="STRING" id="595434.RISK_001937"/>
<name>A0A0J1BHR7_RHOIS</name>
<accession>A0A0J1BHR7</accession>
<keyword evidence="2 3" id="KW-0802">TPR repeat</keyword>
<keyword evidence="1" id="KW-0677">Repeat</keyword>
<dbReference type="Pfam" id="PF14559">
    <property type="entry name" value="TPR_19"/>
    <property type="match status" value="1"/>
</dbReference>
<keyword evidence="5" id="KW-0732">Signal</keyword>
<dbReference type="RefSeq" id="WP_047813718.1">
    <property type="nucleotide sequence ID" value="NZ_LECT01000016.1"/>
</dbReference>
<dbReference type="PANTHER" id="PTHR45586">
    <property type="entry name" value="TPR REPEAT-CONTAINING PROTEIN PA4667"/>
    <property type="match status" value="1"/>
</dbReference>
<evidence type="ECO:0000256" key="5">
    <source>
        <dbReference type="SAM" id="SignalP"/>
    </source>
</evidence>
<reference evidence="6" key="1">
    <citation type="submission" date="2015-05" db="EMBL/GenBank/DDBJ databases">
        <title>Permanent draft genome of Rhodopirellula islandicus K833.</title>
        <authorList>
            <person name="Kizina J."/>
            <person name="Richter M."/>
            <person name="Glockner F.O."/>
            <person name="Harder J."/>
        </authorList>
    </citation>
    <scope>NUCLEOTIDE SEQUENCE [LARGE SCALE GENOMIC DNA]</scope>
    <source>
        <strain evidence="6">K833</strain>
    </source>
</reference>
<comment type="caution">
    <text evidence="6">The sequence shown here is derived from an EMBL/GenBank/DDBJ whole genome shotgun (WGS) entry which is preliminary data.</text>
</comment>
<dbReference type="InterPro" id="IPR011990">
    <property type="entry name" value="TPR-like_helical_dom_sf"/>
</dbReference>
<keyword evidence="7" id="KW-1185">Reference proteome</keyword>
<feature type="repeat" description="TPR" evidence="3">
    <location>
        <begin position="59"/>
        <end position="92"/>
    </location>
</feature>
<dbReference type="PATRIC" id="fig|595434.4.peg.1857"/>
<dbReference type="SUPFAM" id="SSF48452">
    <property type="entry name" value="TPR-like"/>
    <property type="match status" value="1"/>
</dbReference>
<feature type="signal peptide" evidence="5">
    <location>
        <begin position="1"/>
        <end position="22"/>
    </location>
</feature>
<dbReference type="PROSITE" id="PS50005">
    <property type="entry name" value="TPR"/>
    <property type="match status" value="2"/>
</dbReference>
<dbReference type="Pfam" id="PF13181">
    <property type="entry name" value="TPR_8"/>
    <property type="match status" value="1"/>
</dbReference>
<evidence type="ECO:0000313" key="6">
    <source>
        <dbReference type="EMBL" id="KLU06086.1"/>
    </source>
</evidence>
<dbReference type="InterPro" id="IPR051012">
    <property type="entry name" value="CellSynth/LPSAsmb/PSIAsmb"/>
</dbReference>
<feature type="chain" id="PRO_5005248198" evidence="5">
    <location>
        <begin position="23"/>
        <end position="241"/>
    </location>
</feature>
<dbReference type="Gene3D" id="1.25.40.10">
    <property type="entry name" value="Tetratricopeptide repeat domain"/>
    <property type="match status" value="1"/>
</dbReference>
<dbReference type="OrthoDB" id="9814042at2"/>
<sequence length="241" mass="26842">MSMGIIQWRPLRVLLWSLLPLAVGCNSIEKDHGADFLKPFASVESMDAQAKRQPIPDERSLCIETAKTVATKGHAEEAIKLFERAEELDPNASTLDRNLAPLYAEVGNHAAAIERYKLILQATPDDADLINNYAWTLMEAGRFDQAIEEAMKGLQKSPENKRLRSTLAMTYYRQGDHGNAFQQWEMAVGKTAALHNLALLDIEAGEIDSARKNLQRAKQDPNLDDQTNALVAALETSTQQR</sequence>
<gene>
    <name evidence="6" type="ORF">RISK_001937</name>
</gene>
<feature type="region of interest" description="Disordered" evidence="4">
    <location>
        <begin position="213"/>
        <end position="241"/>
    </location>
</feature>
<feature type="repeat" description="TPR" evidence="3">
    <location>
        <begin position="93"/>
        <end position="126"/>
    </location>
</feature>
<dbReference type="InterPro" id="IPR019734">
    <property type="entry name" value="TPR_rpt"/>
</dbReference>
<dbReference type="Proteomes" id="UP000036367">
    <property type="component" value="Unassembled WGS sequence"/>
</dbReference>
<protein>
    <submittedName>
        <fullName evidence="6">TPR Domain containing protein</fullName>
    </submittedName>
</protein>
<feature type="compositionally biased region" description="Polar residues" evidence="4">
    <location>
        <begin position="224"/>
        <end position="241"/>
    </location>
</feature>
<evidence type="ECO:0000256" key="2">
    <source>
        <dbReference type="ARBA" id="ARBA00022803"/>
    </source>
</evidence>
<dbReference type="AlphaFoldDB" id="A0A0J1BHR7"/>
<proteinExistence type="predicted"/>
<dbReference type="PANTHER" id="PTHR45586:SF1">
    <property type="entry name" value="LIPOPOLYSACCHARIDE ASSEMBLY PROTEIN B"/>
    <property type="match status" value="1"/>
</dbReference>
<evidence type="ECO:0000256" key="1">
    <source>
        <dbReference type="ARBA" id="ARBA00022737"/>
    </source>
</evidence>
<evidence type="ECO:0000313" key="7">
    <source>
        <dbReference type="Proteomes" id="UP000036367"/>
    </source>
</evidence>
<dbReference type="EMBL" id="LECT01000016">
    <property type="protein sequence ID" value="KLU06086.1"/>
    <property type="molecule type" value="Genomic_DNA"/>
</dbReference>
<evidence type="ECO:0000256" key="3">
    <source>
        <dbReference type="PROSITE-ProRule" id="PRU00339"/>
    </source>
</evidence>
<evidence type="ECO:0000256" key="4">
    <source>
        <dbReference type="SAM" id="MobiDB-lite"/>
    </source>
</evidence>
<organism evidence="6 7">
    <name type="scientific">Rhodopirellula islandica</name>
    <dbReference type="NCBI Taxonomy" id="595434"/>
    <lineage>
        <taxon>Bacteria</taxon>
        <taxon>Pseudomonadati</taxon>
        <taxon>Planctomycetota</taxon>
        <taxon>Planctomycetia</taxon>
        <taxon>Pirellulales</taxon>
        <taxon>Pirellulaceae</taxon>
        <taxon>Rhodopirellula</taxon>
    </lineage>
</organism>